<feature type="domain" description="Response regulatory" evidence="7">
    <location>
        <begin position="6"/>
        <end position="122"/>
    </location>
</feature>
<dbReference type="GO" id="GO:0006355">
    <property type="term" value="P:regulation of DNA-templated transcription"/>
    <property type="evidence" value="ECO:0007669"/>
    <property type="project" value="InterPro"/>
</dbReference>
<evidence type="ECO:0000259" key="7">
    <source>
        <dbReference type="PROSITE" id="PS50110"/>
    </source>
</evidence>
<dbReference type="Proteomes" id="UP000516160">
    <property type="component" value="Chromosome"/>
</dbReference>
<evidence type="ECO:0000313" key="8">
    <source>
        <dbReference type="EMBL" id="QNO13958.1"/>
    </source>
</evidence>
<name>A0A7G9W5J6_ALKCA</name>
<dbReference type="InterPro" id="IPR011006">
    <property type="entry name" value="CheY-like_superfamily"/>
</dbReference>
<dbReference type="AlphaFoldDB" id="A0A7G9W5J6"/>
<evidence type="ECO:0000313" key="9">
    <source>
        <dbReference type="Proteomes" id="UP000516160"/>
    </source>
</evidence>
<dbReference type="InterPro" id="IPR058245">
    <property type="entry name" value="NreC/VraR/RcsB-like_REC"/>
</dbReference>
<evidence type="ECO:0000256" key="3">
    <source>
        <dbReference type="ARBA" id="ARBA00023125"/>
    </source>
</evidence>
<feature type="modified residue" description="4-aspartylphosphate" evidence="5">
    <location>
        <position position="57"/>
    </location>
</feature>
<dbReference type="PRINTS" id="PR00038">
    <property type="entry name" value="HTHLUXR"/>
</dbReference>
<dbReference type="InterPro" id="IPR001789">
    <property type="entry name" value="Sig_transdc_resp-reg_receiver"/>
</dbReference>
<dbReference type="Pfam" id="PF00072">
    <property type="entry name" value="Response_reg"/>
    <property type="match status" value="1"/>
</dbReference>
<dbReference type="RefSeq" id="WP_213167621.1">
    <property type="nucleotide sequence ID" value="NZ_CP058559.1"/>
</dbReference>
<protein>
    <recommendedName>
        <fullName evidence="1">Stage 0 sporulation protein A homolog</fullName>
    </recommendedName>
</protein>
<dbReference type="GO" id="GO:0003677">
    <property type="term" value="F:DNA binding"/>
    <property type="evidence" value="ECO:0007669"/>
    <property type="project" value="UniProtKB-KW"/>
</dbReference>
<dbReference type="PROSITE" id="PS50110">
    <property type="entry name" value="RESPONSE_REGULATORY"/>
    <property type="match status" value="1"/>
</dbReference>
<dbReference type="InterPro" id="IPR051015">
    <property type="entry name" value="EvgA-like"/>
</dbReference>
<sequence>MTRRAKILLVDDHSVVTWGIKSLIERNTDHIVCGEAQNLYDAYELVEDLMPELVLLDIKLPDGDGVAGLRRIKKISPATKVIMLTAYAEEDIVQETLKAGANGYLLKNIDSKTILKAINDVLSGKMVVDKSVDKKHISDNSFVNKHENILTQQELKILQLVATGKSNKDIAEECFLAEKTVRNYVSKILSKINVSNRTEAALYWKRKKSLD</sequence>
<dbReference type="SMART" id="SM00448">
    <property type="entry name" value="REC"/>
    <property type="match status" value="1"/>
</dbReference>
<keyword evidence="9" id="KW-1185">Reference proteome</keyword>
<dbReference type="SMART" id="SM00421">
    <property type="entry name" value="HTH_LUXR"/>
    <property type="match status" value="1"/>
</dbReference>
<dbReference type="PROSITE" id="PS50043">
    <property type="entry name" value="HTH_LUXR_2"/>
    <property type="match status" value="1"/>
</dbReference>
<organism evidence="8 9">
    <name type="scientific">Alkalicella caledoniensis</name>
    <dbReference type="NCBI Taxonomy" id="2731377"/>
    <lineage>
        <taxon>Bacteria</taxon>
        <taxon>Bacillati</taxon>
        <taxon>Bacillota</taxon>
        <taxon>Clostridia</taxon>
        <taxon>Eubacteriales</taxon>
        <taxon>Proteinivoracaceae</taxon>
        <taxon>Alkalicella</taxon>
    </lineage>
</organism>
<dbReference type="PANTHER" id="PTHR45566">
    <property type="entry name" value="HTH-TYPE TRANSCRIPTIONAL REGULATOR YHJB-RELATED"/>
    <property type="match status" value="1"/>
</dbReference>
<gene>
    <name evidence="8" type="ORF">HYG86_03820</name>
</gene>
<dbReference type="CDD" id="cd17535">
    <property type="entry name" value="REC_NarL-like"/>
    <property type="match status" value="1"/>
</dbReference>
<evidence type="ECO:0000256" key="5">
    <source>
        <dbReference type="PROSITE-ProRule" id="PRU00169"/>
    </source>
</evidence>
<evidence type="ECO:0000256" key="1">
    <source>
        <dbReference type="ARBA" id="ARBA00018672"/>
    </source>
</evidence>
<keyword evidence="2 5" id="KW-0597">Phosphoprotein</keyword>
<evidence type="ECO:0000256" key="2">
    <source>
        <dbReference type="ARBA" id="ARBA00022553"/>
    </source>
</evidence>
<dbReference type="SUPFAM" id="SSF46894">
    <property type="entry name" value="C-terminal effector domain of the bipartite response regulators"/>
    <property type="match status" value="1"/>
</dbReference>
<accession>A0A7G9W5J6</accession>
<evidence type="ECO:0000256" key="4">
    <source>
        <dbReference type="ARBA" id="ARBA00024867"/>
    </source>
</evidence>
<dbReference type="SUPFAM" id="SSF52172">
    <property type="entry name" value="CheY-like"/>
    <property type="match status" value="1"/>
</dbReference>
<evidence type="ECO:0000259" key="6">
    <source>
        <dbReference type="PROSITE" id="PS50043"/>
    </source>
</evidence>
<dbReference type="KEGG" id="acae:HYG86_03820"/>
<feature type="domain" description="HTH luxR-type" evidence="6">
    <location>
        <begin position="143"/>
        <end position="208"/>
    </location>
</feature>
<keyword evidence="3" id="KW-0238">DNA-binding</keyword>
<dbReference type="GO" id="GO:0000160">
    <property type="term" value="P:phosphorelay signal transduction system"/>
    <property type="evidence" value="ECO:0007669"/>
    <property type="project" value="InterPro"/>
</dbReference>
<comment type="function">
    <text evidence="4">May play the central regulatory role in sporulation. It may be an element of the effector pathway responsible for the activation of sporulation genes in response to nutritional stress. Spo0A may act in concert with spo0H (a sigma factor) to control the expression of some genes that are critical to the sporulation process.</text>
</comment>
<dbReference type="Gene3D" id="3.40.50.2300">
    <property type="match status" value="1"/>
</dbReference>
<proteinExistence type="predicted"/>
<dbReference type="InterPro" id="IPR000792">
    <property type="entry name" value="Tscrpt_reg_LuxR_C"/>
</dbReference>
<dbReference type="Pfam" id="PF00196">
    <property type="entry name" value="GerE"/>
    <property type="match status" value="1"/>
</dbReference>
<reference evidence="8 9" key="1">
    <citation type="submission" date="2020-07" db="EMBL/GenBank/DDBJ databases">
        <title>Alkalicella. sp. LB2 genome.</title>
        <authorList>
            <person name="Postec A."/>
            <person name="Quemeneur M."/>
        </authorList>
    </citation>
    <scope>NUCLEOTIDE SEQUENCE [LARGE SCALE GENOMIC DNA]</scope>
    <source>
        <strain evidence="8 9">LB2</strain>
    </source>
</reference>
<dbReference type="EMBL" id="CP058559">
    <property type="protein sequence ID" value="QNO13958.1"/>
    <property type="molecule type" value="Genomic_DNA"/>
</dbReference>
<dbReference type="PANTHER" id="PTHR45566:SF2">
    <property type="entry name" value="NARL SUBFAMILY"/>
    <property type="match status" value="1"/>
</dbReference>
<dbReference type="InterPro" id="IPR016032">
    <property type="entry name" value="Sig_transdc_resp-reg_C-effctor"/>
</dbReference>
<dbReference type="CDD" id="cd06170">
    <property type="entry name" value="LuxR_C_like"/>
    <property type="match status" value="1"/>
</dbReference>